<keyword evidence="4" id="KW-0862">Zinc</keyword>
<dbReference type="EMBL" id="LR796639">
    <property type="protein sequence ID" value="CAB4156668.1"/>
    <property type="molecule type" value="Genomic_DNA"/>
</dbReference>
<name>A0A6J5NIG1_9CAUD</name>
<dbReference type="InterPro" id="IPR015517">
    <property type="entry name" value="dCMP_deaminase-rel"/>
</dbReference>
<comment type="similarity">
    <text evidence="1">Belongs to the cytidine and deoxycytidylate deaminase family.</text>
</comment>
<evidence type="ECO:0000256" key="2">
    <source>
        <dbReference type="ARBA" id="ARBA00022723"/>
    </source>
</evidence>
<evidence type="ECO:0000256" key="4">
    <source>
        <dbReference type="ARBA" id="ARBA00022833"/>
    </source>
</evidence>
<dbReference type="PANTHER" id="PTHR11086:SF18">
    <property type="entry name" value="DEOXYCYTIDYLATE DEAMINASE"/>
    <property type="match status" value="1"/>
</dbReference>
<accession>A0A6J5NIG1</accession>
<keyword evidence="2" id="KW-0479">Metal-binding</keyword>
<dbReference type="Gene3D" id="3.40.140.10">
    <property type="entry name" value="Cytidine Deaminase, domain 2"/>
    <property type="match status" value="1"/>
</dbReference>
<dbReference type="Pfam" id="PF00383">
    <property type="entry name" value="dCMP_cyt_deam_1"/>
    <property type="match status" value="1"/>
</dbReference>
<proteinExistence type="inferred from homology"/>
<dbReference type="InterPro" id="IPR016192">
    <property type="entry name" value="APOBEC/CMP_deaminase_Zn-bd"/>
</dbReference>
<dbReference type="SUPFAM" id="SSF53927">
    <property type="entry name" value="Cytidine deaminase-like"/>
    <property type="match status" value="1"/>
</dbReference>
<evidence type="ECO:0000256" key="3">
    <source>
        <dbReference type="ARBA" id="ARBA00022801"/>
    </source>
</evidence>
<dbReference type="InterPro" id="IPR016193">
    <property type="entry name" value="Cytidine_deaminase-like"/>
</dbReference>
<dbReference type="GO" id="GO:0004132">
    <property type="term" value="F:dCMP deaminase activity"/>
    <property type="evidence" value="ECO:0007669"/>
    <property type="project" value="TreeGrafter"/>
</dbReference>
<dbReference type="PROSITE" id="PS00903">
    <property type="entry name" value="CYT_DCMP_DEAMINASES_1"/>
    <property type="match status" value="1"/>
</dbReference>
<dbReference type="InterPro" id="IPR002125">
    <property type="entry name" value="CMP_dCMP_dom"/>
</dbReference>
<evidence type="ECO:0000313" key="6">
    <source>
        <dbReference type="EMBL" id="CAB4156668.1"/>
    </source>
</evidence>
<dbReference type="GO" id="GO:0008270">
    <property type="term" value="F:zinc ion binding"/>
    <property type="evidence" value="ECO:0007669"/>
    <property type="project" value="InterPro"/>
</dbReference>
<evidence type="ECO:0000259" key="5">
    <source>
        <dbReference type="Pfam" id="PF00383"/>
    </source>
</evidence>
<evidence type="ECO:0000256" key="1">
    <source>
        <dbReference type="ARBA" id="ARBA00006576"/>
    </source>
</evidence>
<keyword evidence="3" id="KW-0378">Hydrolase</keyword>
<reference evidence="6" key="1">
    <citation type="submission" date="2020-04" db="EMBL/GenBank/DDBJ databases">
        <authorList>
            <person name="Chiriac C."/>
            <person name="Salcher M."/>
            <person name="Ghai R."/>
            <person name="Kavagutti S V."/>
        </authorList>
    </citation>
    <scope>NUCLEOTIDE SEQUENCE</scope>
</reference>
<protein>
    <submittedName>
        <fullName evidence="6">ComEB Deoxycytidylate deaminase</fullName>
    </submittedName>
</protein>
<organism evidence="6">
    <name type="scientific">uncultured Caudovirales phage</name>
    <dbReference type="NCBI Taxonomy" id="2100421"/>
    <lineage>
        <taxon>Viruses</taxon>
        <taxon>Duplodnaviria</taxon>
        <taxon>Heunggongvirae</taxon>
        <taxon>Uroviricota</taxon>
        <taxon>Caudoviricetes</taxon>
        <taxon>Peduoviridae</taxon>
        <taxon>Maltschvirus</taxon>
        <taxon>Maltschvirus maltsch</taxon>
    </lineage>
</organism>
<sequence>MSSKLNFQNQSAMSHEIKWLKSLDFLATQFSTCAKRQYASVVLAPNKRVAGFGYNGSPPGVAHCVDGACPRMTDGSAAGTKYDTCIAQHAEAGALLWSDSSMRIGGTLIVNGPPCMGCAKLIASSGIKRVVYKYDAAYAYEQWPDVDNFLKLANITTVGVG</sequence>
<dbReference type="PANTHER" id="PTHR11086">
    <property type="entry name" value="DEOXYCYTIDYLATE DEAMINASE-RELATED"/>
    <property type="match status" value="1"/>
</dbReference>
<gene>
    <name evidence="6" type="ORF">UFOVP658_100</name>
</gene>
<feature type="domain" description="CMP/dCMP-type deaminase" evidence="5">
    <location>
        <begin position="25"/>
        <end position="132"/>
    </location>
</feature>